<proteinExistence type="predicted"/>
<dbReference type="InterPro" id="IPR016032">
    <property type="entry name" value="Sig_transdc_resp-reg_C-effctor"/>
</dbReference>
<dbReference type="CDD" id="cd06170">
    <property type="entry name" value="LuxR_C_like"/>
    <property type="match status" value="1"/>
</dbReference>
<dbReference type="SMART" id="SM00421">
    <property type="entry name" value="HTH_LUXR"/>
    <property type="match status" value="1"/>
</dbReference>
<dbReference type="InterPro" id="IPR000792">
    <property type="entry name" value="Tscrpt_reg_LuxR_C"/>
</dbReference>
<reference evidence="6 7" key="1">
    <citation type="submission" date="2020-03" db="EMBL/GenBank/DDBJ databases">
        <title>WGS of actinomycetes isolated from Thailand.</title>
        <authorList>
            <person name="Thawai C."/>
        </authorList>
    </citation>
    <scope>NUCLEOTIDE SEQUENCE [LARGE SCALE GENOMIC DNA]</scope>
    <source>
        <strain evidence="6 7">FMUSA5-5</strain>
    </source>
</reference>
<dbReference type="Pfam" id="PF00196">
    <property type="entry name" value="GerE"/>
    <property type="match status" value="1"/>
</dbReference>
<keyword evidence="3" id="KW-0804">Transcription</keyword>
<dbReference type="PANTHER" id="PTHR44688:SF16">
    <property type="entry name" value="DNA-BINDING TRANSCRIPTIONAL ACTIVATOR DEVR_DOSR"/>
    <property type="match status" value="1"/>
</dbReference>
<name>A0ABX1BDQ9_9ACTN</name>
<sequence length="122" mass="13353">MRGGRRARRERRDPGRRTPEHRASGHSSPERHTSKRHTSRGLASGRRGSGWAARRGVAALTGAELRVVRLVAQGLANRETAAALFLSPHTVDTHLRHACAKLGVNSRVELTRQVLAHEPPAP</sequence>
<organism evidence="6 7">
    <name type="scientific">Nonomuraea composti</name>
    <dbReference type="NCBI Taxonomy" id="2720023"/>
    <lineage>
        <taxon>Bacteria</taxon>
        <taxon>Bacillati</taxon>
        <taxon>Actinomycetota</taxon>
        <taxon>Actinomycetes</taxon>
        <taxon>Streptosporangiales</taxon>
        <taxon>Streptosporangiaceae</taxon>
        <taxon>Nonomuraea</taxon>
    </lineage>
</organism>
<evidence type="ECO:0000256" key="3">
    <source>
        <dbReference type="ARBA" id="ARBA00023163"/>
    </source>
</evidence>
<keyword evidence="1" id="KW-0805">Transcription regulation</keyword>
<comment type="caution">
    <text evidence="6">The sequence shown here is derived from an EMBL/GenBank/DDBJ whole genome shotgun (WGS) entry which is preliminary data.</text>
</comment>
<feature type="compositionally biased region" description="Low complexity" evidence="4">
    <location>
        <begin position="40"/>
        <end position="53"/>
    </location>
</feature>
<accession>A0ABX1BDQ9</accession>
<keyword evidence="2" id="KW-0238">DNA-binding</keyword>
<protein>
    <submittedName>
        <fullName evidence="6">Helix-turn-helix transcriptional regulator</fullName>
    </submittedName>
</protein>
<dbReference type="Gene3D" id="1.10.10.10">
    <property type="entry name" value="Winged helix-like DNA-binding domain superfamily/Winged helix DNA-binding domain"/>
    <property type="match status" value="1"/>
</dbReference>
<evidence type="ECO:0000313" key="6">
    <source>
        <dbReference type="EMBL" id="NJP94642.1"/>
    </source>
</evidence>
<evidence type="ECO:0000313" key="7">
    <source>
        <dbReference type="Proteomes" id="UP000696294"/>
    </source>
</evidence>
<evidence type="ECO:0000259" key="5">
    <source>
        <dbReference type="PROSITE" id="PS50043"/>
    </source>
</evidence>
<feature type="compositionally biased region" description="Basic and acidic residues" evidence="4">
    <location>
        <begin position="10"/>
        <end position="32"/>
    </location>
</feature>
<evidence type="ECO:0000256" key="2">
    <source>
        <dbReference type="ARBA" id="ARBA00023125"/>
    </source>
</evidence>
<evidence type="ECO:0000256" key="4">
    <source>
        <dbReference type="SAM" id="MobiDB-lite"/>
    </source>
</evidence>
<dbReference type="PROSITE" id="PS50043">
    <property type="entry name" value="HTH_LUXR_2"/>
    <property type="match status" value="1"/>
</dbReference>
<dbReference type="PRINTS" id="PR00038">
    <property type="entry name" value="HTHLUXR"/>
</dbReference>
<gene>
    <name evidence="6" type="ORF">HCN51_35270</name>
</gene>
<dbReference type="PANTHER" id="PTHR44688">
    <property type="entry name" value="DNA-BINDING TRANSCRIPTIONAL ACTIVATOR DEVR_DOSR"/>
    <property type="match status" value="1"/>
</dbReference>
<keyword evidence="7" id="KW-1185">Reference proteome</keyword>
<dbReference type="Proteomes" id="UP000696294">
    <property type="component" value="Unassembled WGS sequence"/>
</dbReference>
<dbReference type="SUPFAM" id="SSF46894">
    <property type="entry name" value="C-terminal effector domain of the bipartite response regulators"/>
    <property type="match status" value="1"/>
</dbReference>
<feature type="region of interest" description="Disordered" evidence="4">
    <location>
        <begin position="1"/>
        <end position="53"/>
    </location>
</feature>
<feature type="domain" description="HTH luxR-type" evidence="5">
    <location>
        <begin position="53"/>
        <end position="118"/>
    </location>
</feature>
<dbReference type="InterPro" id="IPR036388">
    <property type="entry name" value="WH-like_DNA-bd_sf"/>
</dbReference>
<evidence type="ECO:0000256" key="1">
    <source>
        <dbReference type="ARBA" id="ARBA00023015"/>
    </source>
</evidence>
<dbReference type="EMBL" id="JAATEP010000031">
    <property type="protein sequence ID" value="NJP94642.1"/>
    <property type="molecule type" value="Genomic_DNA"/>
</dbReference>